<keyword evidence="3" id="KW-1185">Reference proteome</keyword>
<dbReference type="EMBL" id="BAABME010000944">
    <property type="protein sequence ID" value="GAA0146535.1"/>
    <property type="molecule type" value="Genomic_DNA"/>
</dbReference>
<proteinExistence type="predicted"/>
<accession>A0AAV3P4L8</accession>
<evidence type="ECO:0000256" key="1">
    <source>
        <dbReference type="SAM" id="MobiDB-lite"/>
    </source>
</evidence>
<dbReference type="AlphaFoldDB" id="A0AAV3P4L8"/>
<organism evidence="2 3">
    <name type="scientific">Lithospermum erythrorhizon</name>
    <name type="common">Purple gromwell</name>
    <name type="synonym">Lithospermum officinale var. erythrorhizon</name>
    <dbReference type="NCBI Taxonomy" id="34254"/>
    <lineage>
        <taxon>Eukaryota</taxon>
        <taxon>Viridiplantae</taxon>
        <taxon>Streptophyta</taxon>
        <taxon>Embryophyta</taxon>
        <taxon>Tracheophyta</taxon>
        <taxon>Spermatophyta</taxon>
        <taxon>Magnoliopsida</taxon>
        <taxon>eudicotyledons</taxon>
        <taxon>Gunneridae</taxon>
        <taxon>Pentapetalae</taxon>
        <taxon>asterids</taxon>
        <taxon>lamiids</taxon>
        <taxon>Boraginales</taxon>
        <taxon>Boraginaceae</taxon>
        <taxon>Boraginoideae</taxon>
        <taxon>Lithospermeae</taxon>
        <taxon>Lithospermum</taxon>
    </lineage>
</organism>
<protein>
    <submittedName>
        <fullName evidence="2">Uncharacterized protein</fullName>
    </submittedName>
</protein>
<name>A0AAV3P4L8_LITER</name>
<feature type="region of interest" description="Disordered" evidence="1">
    <location>
        <begin position="90"/>
        <end position="141"/>
    </location>
</feature>
<dbReference type="Proteomes" id="UP001454036">
    <property type="component" value="Unassembled WGS sequence"/>
</dbReference>
<feature type="compositionally biased region" description="Basic and acidic residues" evidence="1">
    <location>
        <begin position="90"/>
        <end position="102"/>
    </location>
</feature>
<reference evidence="2 3" key="1">
    <citation type="submission" date="2024-01" db="EMBL/GenBank/DDBJ databases">
        <title>The complete chloroplast genome sequence of Lithospermum erythrorhizon: insights into the phylogenetic relationship among Boraginaceae species and the maternal lineages of purple gromwells.</title>
        <authorList>
            <person name="Okada T."/>
            <person name="Watanabe K."/>
        </authorList>
    </citation>
    <scope>NUCLEOTIDE SEQUENCE [LARGE SCALE GENOMIC DNA]</scope>
</reference>
<evidence type="ECO:0000313" key="2">
    <source>
        <dbReference type="EMBL" id="GAA0146535.1"/>
    </source>
</evidence>
<evidence type="ECO:0000313" key="3">
    <source>
        <dbReference type="Proteomes" id="UP001454036"/>
    </source>
</evidence>
<comment type="caution">
    <text evidence="2">The sequence shown here is derived from an EMBL/GenBank/DDBJ whole genome shotgun (WGS) entry which is preliminary data.</text>
</comment>
<gene>
    <name evidence="2" type="ORF">LIER_06464</name>
</gene>
<sequence length="141" mass="16116">MSSEVKEGKIEYLTPLNASAGNVFMEIEDKRMLPRPPSQKSPQNKRDMIKYCQYHKDHGHDTDDYRHLKIEIKKLFQQGQPREYVHKDTQSVNRHFDRDRSSCPDGPPSITGRANVISGGKSGGGDSGSAIWRIQKRSSMW</sequence>